<reference evidence="4" key="1">
    <citation type="journal article" date="2007" name="Science">
        <title>Draft genome of the filarial nematode parasite Brugia malayi.</title>
        <authorList>
            <person name="Ghedin E."/>
            <person name="Wang S."/>
            <person name="Spiro D."/>
            <person name="Caler E."/>
            <person name="Zhao Q."/>
            <person name="Crabtree J."/>
            <person name="Allen J.E."/>
            <person name="Delcher A.L."/>
            <person name="Guiliano D.B."/>
            <person name="Miranda-Saavedra D."/>
            <person name="Angiuoli S.V."/>
            <person name="Creasy T."/>
            <person name="Amedeo P."/>
            <person name="Haas B."/>
            <person name="El-Sayed N.M."/>
            <person name="Wortman J.R."/>
            <person name="Feldblyum T."/>
            <person name="Tallon L."/>
            <person name="Schatz M."/>
            <person name="Shumway M."/>
            <person name="Koo H."/>
            <person name="Salzberg S.L."/>
            <person name="Schobel S."/>
            <person name="Pertea M."/>
            <person name="Pop M."/>
            <person name="White O."/>
            <person name="Barton G.J."/>
            <person name="Carlow C.K."/>
            <person name="Crawford M.J."/>
            <person name="Daub J."/>
            <person name="Dimmic M.W."/>
            <person name="Estes C.F."/>
            <person name="Foster J.M."/>
            <person name="Ganatra M."/>
            <person name="Gregory W.F."/>
            <person name="Johnson N.M."/>
            <person name="Jin J."/>
            <person name="Komuniecki R."/>
            <person name="Korf I."/>
            <person name="Kumar S."/>
            <person name="Laney S."/>
            <person name="Li B.W."/>
            <person name="Li W."/>
            <person name="Lindblom T.H."/>
            <person name="Lustigman S."/>
            <person name="Ma D."/>
            <person name="Maina C.V."/>
            <person name="Martin D.M."/>
            <person name="McCarter J.P."/>
            <person name="McReynolds L."/>
            <person name="Mitreva M."/>
            <person name="Nutman T.B."/>
            <person name="Parkinson J."/>
            <person name="Peregrin-Alvarez J.M."/>
            <person name="Poole C."/>
            <person name="Ren Q."/>
            <person name="Saunders L."/>
            <person name="Sluder A.E."/>
            <person name="Smith K."/>
            <person name="Stanke M."/>
            <person name="Unnasch T.R."/>
            <person name="Ware J."/>
            <person name="Wei A.D."/>
            <person name="Weil G."/>
            <person name="Williams D.J."/>
            <person name="Zhang Y."/>
            <person name="Williams S.A."/>
            <person name="Fraser-Liggett C."/>
            <person name="Slatko B."/>
            <person name="Blaxter M.L."/>
            <person name="Scott A.L."/>
        </authorList>
    </citation>
    <scope>NUCLEOTIDE SEQUENCE [LARGE SCALE GENOMIC DNA]</scope>
</reference>
<feature type="compositionally biased region" description="Acidic residues" evidence="2">
    <location>
        <begin position="59"/>
        <end position="70"/>
    </location>
</feature>
<evidence type="ECO:0000256" key="2">
    <source>
        <dbReference type="SAM" id="MobiDB-lite"/>
    </source>
</evidence>
<name>A8PU49_BRUMA</name>
<organism evidence="4">
    <name type="scientific">Brugia malayi</name>
    <name type="common">Filarial nematode worm</name>
    <dbReference type="NCBI Taxonomy" id="6279"/>
    <lineage>
        <taxon>Eukaryota</taxon>
        <taxon>Metazoa</taxon>
        <taxon>Ecdysozoa</taxon>
        <taxon>Nematoda</taxon>
        <taxon>Chromadorea</taxon>
        <taxon>Rhabditida</taxon>
        <taxon>Spirurina</taxon>
        <taxon>Spiruromorpha</taxon>
        <taxon>Filarioidea</taxon>
        <taxon>Onchocercidae</taxon>
        <taxon>Brugia</taxon>
    </lineage>
</organism>
<protein>
    <recommendedName>
        <fullName evidence="3">ELM2 domain-containing protein</fullName>
    </recommendedName>
</protein>
<feature type="domain" description="ELM2" evidence="3">
    <location>
        <begin position="96"/>
        <end position="137"/>
    </location>
</feature>
<evidence type="ECO:0000256" key="1">
    <source>
        <dbReference type="ARBA" id="ARBA00023242"/>
    </source>
</evidence>
<gene>
    <name evidence="4" type="ORF">Bm1_34495</name>
</gene>
<keyword evidence="1" id="KW-0539">Nucleus</keyword>
<evidence type="ECO:0000313" key="4">
    <source>
        <dbReference type="EMBL" id="EDP32758.1"/>
    </source>
</evidence>
<evidence type="ECO:0000259" key="3">
    <source>
        <dbReference type="PROSITE" id="PS51156"/>
    </source>
</evidence>
<feature type="compositionally biased region" description="Acidic residues" evidence="2">
    <location>
        <begin position="30"/>
        <end position="46"/>
    </location>
</feature>
<dbReference type="EMBL" id="DS239402">
    <property type="protein sequence ID" value="EDP32758.1"/>
    <property type="molecule type" value="Genomic_DNA"/>
</dbReference>
<sequence>MKPNGNAKVKLDIGQEVKEGSEQLLRQDNDEVDVGDENIIDEENSDQAELQRTPRSSGDDEDMIVIEEDAPGPSDSNRSVLFYGADHAAFHLPTNLEIREGVDYQCPVQDWTTEDDYYDDTERETCVWRPTDPLGSC</sequence>
<dbReference type="PROSITE" id="PS51156">
    <property type="entry name" value="ELM2"/>
    <property type="match status" value="1"/>
</dbReference>
<feature type="compositionally biased region" description="Basic and acidic residues" evidence="2">
    <location>
        <begin position="9"/>
        <end position="29"/>
    </location>
</feature>
<dbReference type="InterPro" id="IPR000949">
    <property type="entry name" value="ELM2_dom"/>
</dbReference>
<dbReference type="AlphaFoldDB" id="A8PU49"/>
<accession>A8PU49</accession>
<feature type="region of interest" description="Disordered" evidence="2">
    <location>
        <begin position="1"/>
        <end position="78"/>
    </location>
</feature>
<feature type="compositionally biased region" description="Polar residues" evidence="2">
    <location>
        <begin position="47"/>
        <end position="56"/>
    </location>
</feature>
<proteinExistence type="predicted"/>